<feature type="chain" id="PRO_5016344319" description="Thymidylate synthase" evidence="1">
    <location>
        <begin position="24"/>
        <end position="313"/>
    </location>
</feature>
<name>A0A318TY29_9RHOB</name>
<reference evidence="2 3" key="1">
    <citation type="submission" date="2018-06" db="EMBL/GenBank/DDBJ databases">
        <title>Genomic Encyclopedia of Type Strains, Phase III (KMG-III): the genomes of soil and plant-associated and newly described type strains.</title>
        <authorList>
            <person name="Whitman W."/>
        </authorList>
    </citation>
    <scope>NUCLEOTIDE SEQUENCE [LARGE SCALE GENOMIC DNA]</scope>
    <source>
        <strain evidence="2 3">JA737</strain>
    </source>
</reference>
<accession>A0A318TY29</accession>
<dbReference type="EMBL" id="QJTK01000007">
    <property type="protein sequence ID" value="PYF09667.1"/>
    <property type="molecule type" value="Genomic_DNA"/>
</dbReference>
<proteinExistence type="predicted"/>
<dbReference type="Gene3D" id="2.40.160.90">
    <property type="match status" value="1"/>
</dbReference>
<sequence length="313" mass="32171">MIRRVWPLAALLAIGACSGPAIISSGGNNGGGGGDTSSIPPELAKNLKSVSFDGETMKVNIEGGDGHPAEVTYERDTRLDVPGYSAYRTQETPLDRLYVALGAISTDGSVQAVTVGDGGVSNVYYAGGSYDRAGGFDAPKTNSADGTVHYAGSYAAVTNVNAPRDGGPDDVALPVSGSVSGSVIPAQPSRVTGDIFLDTNFTDNTVRGSISNRELVDTHTALVDVILVPTSIDPTDDPDTRAGTFSGAAEYADQTVIGTYGGIFGGEGANSVAGVVHLTEFNPNWENEQEHGVFVLTQCGPSNTLPICDNVAP</sequence>
<dbReference type="PROSITE" id="PS51257">
    <property type="entry name" value="PROKAR_LIPOPROTEIN"/>
    <property type="match status" value="1"/>
</dbReference>
<dbReference type="AlphaFoldDB" id="A0A318TY29"/>
<organism evidence="2 3">
    <name type="scientific">Rhodobacter viridis</name>
    <dbReference type="NCBI Taxonomy" id="1054202"/>
    <lineage>
        <taxon>Bacteria</taxon>
        <taxon>Pseudomonadati</taxon>
        <taxon>Pseudomonadota</taxon>
        <taxon>Alphaproteobacteria</taxon>
        <taxon>Rhodobacterales</taxon>
        <taxon>Rhodobacter group</taxon>
        <taxon>Rhodobacter</taxon>
    </lineage>
</organism>
<dbReference type="SUPFAM" id="SSF56925">
    <property type="entry name" value="OMPA-like"/>
    <property type="match status" value="1"/>
</dbReference>
<keyword evidence="1" id="KW-0732">Signal</keyword>
<gene>
    <name evidence="2" type="ORF">C8J30_10737</name>
</gene>
<dbReference type="InterPro" id="IPR011250">
    <property type="entry name" value="OMP/PagP_B-barrel"/>
</dbReference>
<dbReference type="Proteomes" id="UP000247727">
    <property type="component" value="Unassembled WGS sequence"/>
</dbReference>
<evidence type="ECO:0000313" key="2">
    <source>
        <dbReference type="EMBL" id="PYF09667.1"/>
    </source>
</evidence>
<evidence type="ECO:0008006" key="4">
    <source>
        <dbReference type="Google" id="ProtNLM"/>
    </source>
</evidence>
<feature type="signal peptide" evidence="1">
    <location>
        <begin position="1"/>
        <end position="23"/>
    </location>
</feature>
<comment type="caution">
    <text evidence="2">The sequence shown here is derived from an EMBL/GenBank/DDBJ whole genome shotgun (WGS) entry which is preliminary data.</text>
</comment>
<protein>
    <recommendedName>
        <fullName evidence="4">Thymidylate synthase</fullName>
    </recommendedName>
</protein>
<keyword evidence="3" id="KW-1185">Reference proteome</keyword>
<evidence type="ECO:0000256" key="1">
    <source>
        <dbReference type="SAM" id="SignalP"/>
    </source>
</evidence>
<evidence type="ECO:0000313" key="3">
    <source>
        <dbReference type="Proteomes" id="UP000247727"/>
    </source>
</evidence>